<name>A0A455SGZ9_9CHLR</name>
<gene>
    <name evidence="1" type="ORF">KTC_13520</name>
</gene>
<sequence>MIVSSNGFANGFEGDRDSSLVSLKNGKLQYRMYANEGESEAIHTIPDFSYCGYRGGGIRLPQLPVRQVLTPVPGDNRARIQQAIDAVSSLPADDDGFRGAVLLKAGTYTVDGPLFLRTGGVVLRGEGQGPTGTVLIDTLREQHDFIQVGVLKKKKPWKPLKETRQPITSPVVPTGARRFAVASTEGLKRGDRIIVQRTPDEAWITALDMAQYGWKADIYKVGYERVITDIAENTLLIDAPLVQAIVHRYGGGMIFKYTVERISEVGVEHLRLESVYESETDEEHGWQAISMNCVENGWVSGVTARHFGFAAVGLNTSAQQVTVQDCAYLEGKSKIRGGRRYSFFIDSTSSRNLFQRCYASSGRHDFVTGSKVPGPNAFVDSFAEQAHNDTGPHHRYATGILFDNVSAPLMRVWNRKAMGSGHGWAGAQVLFWNCHAEQEMCVDSPPGARNWAIGCTAGKRSGAGYWERMGQKVSPRSLYYQQLQERLGAAALDNVMLPQQKRGSIWNLLQVWAGNGLLS</sequence>
<organism evidence="1">
    <name type="scientific">Thermosporothrix sp. COM3</name>
    <dbReference type="NCBI Taxonomy" id="2490863"/>
    <lineage>
        <taxon>Bacteria</taxon>
        <taxon>Bacillati</taxon>
        <taxon>Chloroflexota</taxon>
        <taxon>Ktedonobacteria</taxon>
        <taxon>Ktedonobacterales</taxon>
        <taxon>Thermosporotrichaceae</taxon>
        <taxon>Thermosporothrix</taxon>
    </lineage>
</organism>
<dbReference type="InterPro" id="IPR012334">
    <property type="entry name" value="Pectin_lyas_fold"/>
</dbReference>
<accession>A0A455SGZ9</accession>
<dbReference type="Gene3D" id="2.160.20.10">
    <property type="entry name" value="Single-stranded right-handed beta-helix, Pectin lyase-like"/>
    <property type="match status" value="2"/>
</dbReference>
<dbReference type="EMBL" id="AP019376">
    <property type="protein sequence ID" value="BBH86601.1"/>
    <property type="molecule type" value="Genomic_DNA"/>
</dbReference>
<evidence type="ECO:0008006" key="2">
    <source>
        <dbReference type="Google" id="ProtNLM"/>
    </source>
</evidence>
<protein>
    <recommendedName>
        <fullName evidence="2">Pectate lyase superfamily protein domain-containing protein</fullName>
    </recommendedName>
</protein>
<dbReference type="AlphaFoldDB" id="A0A455SGZ9"/>
<dbReference type="SUPFAM" id="SSF51126">
    <property type="entry name" value="Pectin lyase-like"/>
    <property type="match status" value="1"/>
</dbReference>
<evidence type="ECO:0000313" key="1">
    <source>
        <dbReference type="EMBL" id="BBH86601.1"/>
    </source>
</evidence>
<dbReference type="InterPro" id="IPR011050">
    <property type="entry name" value="Pectin_lyase_fold/virulence"/>
</dbReference>
<proteinExistence type="predicted"/>
<reference evidence="1" key="1">
    <citation type="submission" date="2018-12" db="EMBL/GenBank/DDBJ databases">
        <title>Novel natural products biosynthetic potential of the class Ktedonobacteria.</title>
        <authorList>
            <person name="Zheng Y."/>
            <person name="Saitou A."/>
            <person name="Wang C.M."/>
            <person name="Toyoda A."/>
            <person name="Minakuchi Y."/>
            <person name="Sekiguchi Y."/>
            <person name="Ueda K."/>
            <person name="Takano H."/>
            <person name="Sakai Y."/>
            <person name="Yokota A."/>
            <person name="Yabe S."/>
        </authorList>
    </citation>
    <scope>NUCLEOTIDE SEQUENCE</scope>
    <source>
        <strain evidence="1">COM3</strain>
    </source>
</reference>